<feature type="transmembrane region" description="Helical" evidence="11">
    <location>
        <begin position="275"/>
        <end position="305"/>
    </location>
</feature>
<evidence type="ECO:0000256" key="11">
    <source>
        <dbReference type="SAM" id="Phobius"/>
    </source>
</evidence>
<evidence type="ECO:0000256" key="1">
    <source>
        <dbReference type="ARBA" id="ARBA00004651"/>
    </source>
</evidence>
<evidence type="ECO:0000259" key="12">
    <source>
        <dbReference type="Pfam" id="PF02687"/>
    </source>
</evidence>
<evidence type="ECO:0000256" key="3">
    <source>
        <dbReference type="ARBA" id="ARBA00011131"/>
    </source>
</evidence>
<evidence type="ECO:0000256" key="8">
    <source>
        <dbReference type="ARBA" id="ARBA00022989"/>
    </source>
</evidence>
<feature type="transmembrane region" description="Helical" evidence="11">
    <location>
        <begin position="317"/>
        <end position="341"/>
    </location>
</feature>
<accession>A0A846ZF59</accession>
<dbReference type="PANTHER" id="PTHR43738">
    <property type="entry name" value="ABC TRANSPORTER, MEMBRANE PROTEIN"/>
    <property type="match status" value="1"/>
</dbReference>
<keyword evidence="9 11" id="KW-0472">Membrane</keyword>
<evidence type="ECO:0000256" key="2">
    <source>
        <dbReference type="ARBA" id="ARBA00008697"/>
    </source>
</evidence>
<reference evidence="14 15" key="1">
    <citation type="submission" date="2020-04" db="EMBL/GenBank/DDBJ databases">
        <title>MicrobeNet Type strains.</title>
        <authorList>
            <person name="Nicholson A.C."/>
        </authorList>
    </citation>
    <scope>NUCLEOTIDE SEQUENCE [LARGE SCALE GENOMIC DNA]</scope>
    <source>
        <strain evidence="14 15">CCUG 54536</strain>
    </source>
</reference>
<evidence type="ECO:0000259" key="13">
    <source>
        <dbReference type="Pfam" id="PF12704"/>
    </source>
</evidence>
<sequence>MFLAIREMRKEKLRYGLVIAVIALISFLIFILSALALGLSNENTSAVTSWQVRHVAMSNDANGNLAQSLLPQDKVTQLIDHQPHSAPIGVAQTILKFKRQRVATTFIGFLPDSRYGKRVSLAAGRLPKSSQEVVVSEKLRQSGLRLGDQITIGLLPQKLTVVGFVKNAAYNMSPVVYGDLHHWPAIKGVTSAFYASGVISDEPLTHVAGTKVYTRGALFNKMPGYAAQNMTFELMIGFLVVISIVVVAIFLYILTMQKLPNLAVLRTQGIPSRYLVFNTLSETAMIMTSAVVIGLLACLLSSLAIPSVVPMYFNFQLILAVGLGLIVAGLLAAFIPIRLIVKIEPKQGIGG</sequence>
<evidence type="ECO:0000313" key="14">
    <source>
        <dbReference type="EMBL" id="NKZ18764.1"/>
    </source>
</evidence>
<keyword evidence="8 11" id="KW-1133">Transmembrane helix</keyword>
<evidence type="ECO:0000256" key="6">
    <source>
        <dbReference type="ARBA" id="ARBA00022475"/>
    </source>
</evidence>
<feature type="domain" description="ABC3 transporter permease C-terminal" evidence="12">
    <location>
        <begin position="235"/>
        <end position="345"/>
    </location>
</feature>
<gene>
    <name evidence="14" type="ORF">HF966_06190</name>
</gene>
<protein>
    <recommendedName>
        <fullName evidence="4">Putative hemin transport system permease protein HrtB</fullName>
    </recommendedName>
</protein>
<dbReference type="AlphaFoldDB" id="A0A846ZF59"/>
<evidence type="ECO:0000256" key="4">
    <source>
        <dbReference type="ARBA" id="ARBA00016962"/>
    </source>
</evidence>
<evidence type="ECO:0000256" key="10">
    <source>
        <dbReference type="ARBA" id="ARBA00024973"/>
    </source>
</evidence>
<name>A0A846ZF59_9LACO</name>
<dbReference type="Proteomes" id="UP000590460">
    <property type="component" value="Unassembled WGS sequence"/>
</dbReference>
<evidence type="ECO:0000256" key="9">
    <source>
        <dbReference type="ARBA" id="ARBA00023136"/>
    </source>
</evidence>
<organism evidence="14 15">
    <name type="scientific">Leuconostoc holzapfelii</name>
    <dbReference type="NCBI Taxonomy" id="434464"/>
    <lineage>
        <taxon>Bacteria</taxon>
        <taxon>Bacillati</taxon>
        <taxon>Bacillota</taxon>
        <taxon>Bacilli</taxon>
        <taxon>Lactobacillales</taxon>
        <taxon>Lactobacillaceae</taxon>
        <taxon>Leuconostoc</taxon>
    </lineage>
</organism>
<evidence type="ECO:0000256" key="7">
    <source>
        <dbReference type="ARBA" id="ARBA00022692"/>
    </source>
</evidence>
<comment type="subunit">
    <text evidence="3">The complex is composed of two ATP-binding proteins (HrtA), two transmembrane proteins (HrtB) and a solute-binding protein.</text>
</comment>
<dbReference type="GO" id="GO:0005886">
    <property type="term" value="C:plasma membrane"/>
    <property type="evidence" value="ECO:0007669"/>
    <property type="project" value="UniProtKB-SubCell"/>
</dbReference>
<keyword evidence="6" id="KW-1003">Cell membrane</keyword>
<dbReference type="EMBL" id="JAAXPO010000006">
    <property type="protein sequence ID" value="NKZ18764.1"/>
    <property type="molecule type" value="Genomic_DNA"/>
</dbReference>
<evidence type="ECO:0000313" key="15">
    <source>
        <dbReference type="Proteomes" id="UP000590460"/>
    </source>
</evidence>
<keyword evidence="7 11" id="KW-0812">Transmembrane</keyword>
<dbReference type="InterPro" id="IPR051125">
    <property type="entry name" value="ABC-4/HrtB_transporter"/>
</dbReference>
<dbReference type="Pfam" id="PF02687">
    <property type="entry name" value="FtsX"/>
    <property type="match status" value="1"/>
</dbReference>
<comment type="function">
    <text evidence="10">Part of the ABC transporter complex hrt involved in hemin import. Responsible for the translocation of the substrate across the membrane.</text>
</comment>
<comment type="subcellular location">
    <subcellularLocation>
        <location evidence="1">Cell membrane</location>
        <topology evidence="1">Multi-pass membrane protein</topology>
    </subcellularLocation>
</comment>
<dbReference type="Pfam" id="PF12704">
    <property type="entry name" value="MacB_PCD"/>
    <property type="match status" value="1"/>
</dbReference>
<feature type="transmembrane region" description="Helical" evidence="11">
    <location>
        <begin position="15"/>
        <end position="39"/>
    </location>
</feature>
<dbReference type="PANTHER" id="PTHR43738:SF1">
    <property type="entry name" value="HEMIN TRANSPORT SYSTEM PERMEASE PROTEIN HRTB-RELATED"/>
    <property type="match status" value="1"/>
</dbReference>
<proteinExistence type="inferred from homology"/>
<keyword evidence="5" id="KW-0813">Transport</keyword>
<feature type="domain" description="MacB-like periplasmic core" evidence="13">
    <location>
        <begin position="16"/>
        <end position="177"/>
    </location>
</feature>
<dbReference type="InterPro" id="IPR003838">
    <property type="entry name" value="ABC3_permease_C"/>
</dbReference>
<comment type="similarity">
    <text evidence="2">Belongs to the ABC-4 integral membrane protein family. HrtB subfamily.</text>
</comment>
<feature type="transmembrane region" description="Helical" evidence="11">
    <location>
        <begin position="234"/>
        <end position="254"/>
    </location>
</feature>
<evidence type="ECO:0000256" key="5">
    <source>
        <dbReference type="ARBA" id="ARBA00022448"/>
    </source>
</evidence>
<dbReference type="InterPro" id="IPR025857">
    <property type="entry name" value="MacB_PCD"/>
</dbReference>
<comment type="caution">
    <text evidence="14">The sequence shown here is derived from an EMBL/GenBank/DDBJ whole genome shotgun (WGS) entry which is preliminary data.</text>
</comment>